<dbReference type="Proteomes" id="UP000002669">
    <property type="component" value="Unassembled WGS sequence"/>
</dbReference>
<dbReference type="InParanoid" id="E4V1R8"/>
<dbReference type="HOGENOM" id="CLU_2775474_0_0_1"/>
<name>E4V1R8_ARTGP</name>
<organism evidence="2">
    <name type="scientific">Arthroderma gypseum (strain ATCC MYA-4604 / CBS 118893)</name>
    <name type="common">Microsporum gypseum</name>
    <dbReference type="NCBI Taxonomy" id="535722"/>
    <lineage>
        <taxon>Eukaryota</taxon>
        <taxon>Fungi</taxon>
        <taxon>Dikarya</taxon>
        <taxon>Ascomycota</taxon>
        <taxon>Pezizomycotina</taxon>
        <taxon>Eurotiomycetes</taxon>
        <taxon>Eurotiomycetidae</taxon>
        <taxon>Onygenales</taxon>
        <taxon>Arthrodermataceae</taxon>
        <taxon>Nannizzia</taxon>
    </lineage>
</organism>
<sequence length="69" mass="7863">MTSFSFGQWIEQVWGGTRPPGAYNVLGYFLFDVGRALMQVMVIGRWWIEVASDVLIGILDKPTLSRDNR</sequence>
<accession>E4V1R8</accession>
<dbReference type="GeneID" id="10026236"/>
<reference evidence="2" key="1">
    <citation type="journal article" date="2012" name="MBio">
        <title>Comparative genome analysis of Trichophyton rubrum and related dermatophytes reveals candidate genes involved in infection.</title>
        <authorList>
            <person name="Martinez D.A."/>
            <person name="Oliver B.G."/>
            <person name="Graeser Y."/>
            <person name="Goldberg J.M."/>
            <person name="Li W."/>
            <person name="Martinez-Rossi N.M."/>
            <person name="Monod M."/>
            <person name="Shelest E."/>
            <person name="Barton R.C."/>
            <person name="Birch E."/>
            <person name="Brakhage A.A."/>
            <person name="Chen Z."/>
            <person name="Gurr S.J."/>
            <person name="Heiman D."/>
            <person name="Heitman J."/>
            <person name="Kosti I."/>
            <person name="Rossi A."/>
            <person name="Saif S."/>
            <person name="Samalova M."/>
            <person name="Saunders C.W."/>
            <person name="Shea T."/>
            <person name="Summerbell R.C."/>
            <person name="Xu J."/>
            <person name="Young S."/>
            <person name="Zeng Q."/>
            <person name="Birren B.W."/>
            <person name="Cuomo C.A."/>
            <person name="White T.C."/>
        </authorList>
    </citation>
    <scope>NUCLEOTIDE SEQUENCE [LARGE SCALE GENOMIC DNA]</scope>
    <source>
        <strain evidence="2">ATCC MYA-4604 / CBS 118893</strain>
    </source>
</reference>
<keyword evidence="2" id="KW-1185">Reference proteome</keyword>
<dbReference type="RefSeq" id="XP_003170991.1">
    <property type="nucleotide sequence ID" value="XM_003170943.1"/>
</dbReference>
<dbReference type="VEuPathDB" id="FungiDB:MGYG_06986"/>
<gene>
    <name evidence="1" type="ORF">MGYG_06986</name>
</gene>
<evidence type="ECO:0000313" key="2">
    <source>
        <dbReference type="Proteomes" id="UP000002669"/>
    </source>
</evidence>
<dbReference type="AlphaFoldDB" id="E4V1R8"/>
<dbReference type="EMBL" id="DS989827">
    <property type="protein sequence ID" value="EFR03983.1"/>
    <property type="molecule type" value="Genomic_DNA"/>
</dbReference>
<proteinExistence type="predicted"/>
<evidence type="ECO:0000313" key="1">
    <source>
        <dbReference type="EMBL" id="EFR03983.1"/>
    </source>
</evidence>
<protein>
    <submittedName>
        <fullName evidence="1">Uncharacterized protein</fullName>
    </submittedName>
</protein>